<keyword evidence="3 4" id="KW-0560">Oxidoreductase</keyword>
<dbReference type="EMBL" id="JAFHKP010000026">
    <property type="protein sequence ID" value="KAG5476656.1"/>
    <property type="molecule type" value="Genomic_DNA"/>
</dbReference>
<reference evidence="6 7" key="1">
    <citation type="submission" date="2021-02" db="EMBL/GenBank/DDBJ databases">
        <title>Leishmania (Mundinia) enrietti genome sequencing and assembly.</title>
        <authorList>
            <person name="Almutairi H."/>
            <person name="Gatherer D."/>
        </authorList>
    </citation>
    <scope>NUCLEOTIDE SEQUENCE [LARGE SCALE GENOMIC DNA]</scope>
    <source>
        <strain evidence="6">CUR178</strain>
    </source>
</reference>
<feature type="region of interest" description="Disordered" evidence="5">
    <location>
        <begin position="1"/>
        <end position="31"/>
    </location>
</feature>
<dbReference type="CDD" id="cd00340">
    <property type="entry name" value="GSH_Peroxidase"/>
    <property type="match status" value="1"/>
</dbReference>
<dbReference type="Gene3D" id="3.40.30.10">
    <property type="entry name" value="Glutaredoxin"/>
    <property type="match status" value="1"/>
</dbReference>
<dbReference type="AlphaFoldDB" id="A0A836GKA7"/>
<sequence>MNVRGRPLASASEQPVPQLARTQRPALSASRKGSLAQMQAPYETLACADDVAANASDPDAAKTIYDFQVLDCHHELYELSKHTGSVVLICNVASECKYYTECGYTTLVKLYRKHHREGFVVLAFPSNEFGNGEPGNEDEIAENIAFMYPNIGAVDFPIMAKVDVNGNHELPLFGFLKRRIRGMLGQSAVRWNFTYFLVDQRGAPCARFAPGASMAEIDARIEELLHPTPLRAPVPLLQAANSSAAVEAAAVEDGVGASGVDGASSLDRHTDCSTPPLPGLIRIAPREGLMVLEDNKVNSDSFADRASSSMLDATTATMEGEDLLGIPTSLEATATEAEQLQ</sequence>
<evidence type="ECO:0000256" key="1">
    <source>
        <dbReference type="ARBA" id="ARBA00006926"/>
    </source>
</evidence>
<gene>
    <name evidence="6" type="ORF">CUR178_03829</name>
</gene>
<comment type="similarity">
    <text evidence="1 4">Belongs to the glutathione peroxidase family.</text>
</comment>
<dbReference type="SUPFAM" id="SSF52833">
    <property type="entry name" value="Thioredoxin-like"/>
    <property type="match status" value="1"/>
</dbReference>
<proteinExistence type="inferred from homology"/>
<name>A0A836GKA7_LEIEN</name>
<dbReference type="OrthoDB" id="261803at2759"/>
<dbReference type="GO" id="GO:0004601">
    <property type="term" value="F:peroxidase activity"/>
    <property type="evidence" value="ECO:0007669"/>
    <property type="project" value="UniProtKB-KW"/>
</dbReference>
<evidence type="ECO:0000256" key="5">
    <source>
        <dbReference type="SAM" id="MobiDB-lite"/>
    </source>
</evidence>
<evidence type="ECO:0000313" key="6">
    <source>
        <dbReference type="EMBL" id="KAG5476656.1"/>
    </source>
</evidence>
<evidence type="ECO:0000256" key="3">
    <source>
        <dbReference type="ARBA" id="ARBA00023002"/>
    </source>
</evidence>
<dbReference type="Pfam" id="PF00255">
    <property type="entry name" value="GSHPx"/>
    <property type="match status" value="1"/>
</dbReference>
<dbReference type="InterPro" id="IPR036249">
    <property type="entry name" value="Thioredoxin-like_sf"/>
</dbReference>
<comment type="caution">
    <text evidence="6">The sequence shown here is derived from an EMBL/GenBank/DDBJ whole genome shotgun (WGS) entry which is preliminary data.</text>
</comment>
<keyword evidence="7" id="KW-1185">Reference proteome</keyword>
<protein>
    <recommendedName>
        <fullName evidence="4">Glutathione peroxidase</fullName>
    </recommendedName>
</protein>
<accession>A0A836GKA7</accession>
<keyword evidence="2 4" id="KW-0575">Peroxidase</keyword>
<feature type="compositionally biased region" description="Polar residues" evidence="5">
    <location>
        <begin position="330"/>
        <end position="341"/>
    </location>
</feature>
<evidence type="ECO:0000313" key="7">
    <source>
        <dbReference type="Proteomes" id="UP000674179"/>
    </source>
</evidence>
<evidence type="ECO:0000256" key="2">
    <source>
        <dbReference type="ARBA" id="ARBA00022559"/>
    </source>
</evidence>
<dbReference type="PANTHER" id="PTHR11592:SF129">
    <property type="entry name" value="GLUTATHIONE PEROXIDASE"/>
    <property type="match status" value="1"/>
</dbReference>
<evidence type="ECO:0000256" key="4">
    <source>
        <dbReference type="RuleBase" id="RU000499"/>
    </source>
</evidence>
<feature type="region of interest" description="Disordered" evidence="5">
    <location>
        <begin position="316"/>
        <end position="341"/>
    </location>
</feature>
<organism evidence="6 7">
    <name type="scientific">Leishmania enriettii</name>
    <dbReference type="NCBI Taxonomy" id="5663"/>
    <lineage>
        <taxon>Eukaryota</taxon>
        <taxon>Discoba</taxon>
        <taxon>Euglenozoa</taxon>
        <taxon>Kinetoplastea</taxon>
        <taxon>Metakinetoplastina</taxon>
        <taxon>Trypanosomatida</taxon>
        <taxon>Trypanosomatidae</taxon>
        <taxon>Leishmaniinae</taxon>
        <taxon>Leishmania</taxon>
    </lineage>
</organism>
<dbReference type="PANTHER" id="PTHR11592">
    <property type="entry name" value="GLUTATHIONE PEROXIDASE"/>
    <property type="match status" value="1"/>
</dbReference>
<dbReference type="PROSITE" id="PS51355">
    <property type="entry name" value="GLUTATHIONE_PEROXID_3"/>
    <property type="match status" value="1"/>
</dbReference>
<dbReference type="KEGG" id="lenr:94171066"/>
<dbReference type="PRINTS" id="PR01011">
    <property type="entry name" value="GLUTPROXDASE"/>
</dbReference>
<dbReference type="Proteomes" id="UP000674179">
    <property type="component" value="Chromosome 26"/>
</dbReference>
<dbReference type="GeneID" id="94171066"/>
<dbReference type="GO" id="GO:0006979">
    <property type="term" value="P:response to oxidative stress"/>
    <property type="evidence" value="ECO:0007669"/>
    <property type="project" value="InterPro"/>
</dbReference>
<dbReference type="RefSeq" id="XP_067692122.1">
    <property type="nucleotide sequence ID" value="XM_067835556.1"/>
</dbReference>
<dbReference type="InterPro" id="IPR000889">
    <property type="entry name" value="Glutathione_peroxidase"/>
</dbReference>